<dbReference type="Pfam" id="PF00583">
    <property type="entry name" value="Acetyltransf_1"/>
    <property type="match status" value="1"/>
</dbReference>
<keyword evidence="5" id="KW-1185">Reference proteome</keyword>
<gene>
    <name evidence="4" type="ORF">ACFSUL_14955</name>
</gene>
<reference evidence="5" key="1">
    <citation type="journal article" date="2019" name="Int. J. Syst. Evol. Microbiol.">
        <title>The Global Catalogue of Microorganisms (GCM) 10K type strain sequencing project: providing services to taxonomists for standard genome sequencing and annotation.</title>
        <authorList>
            <consortium name="The Broad Institute Genomics Platform"/>
            <consortium name="The Broad Institute Genome Sequencing Center for Infectious Disease"/>
            <person name="Wu L."/>
            <person name="Ma J."/>
        </authorList>
    </citation>
    <scope>NUCLEOTIDE SEQUENCE [LARGE SCALE GENOMIC DNA]</scope>
    <source>
        <strain evidence="5">KCTC 3913</strain>
    </source>
</reference>
<comment type="caution">
    <text evidence="4">The sequence shown here is derived from an EMBL/GenBank/DDBJ whole genome shotgun (WGS) entry which is preliminary data.</text>
</comment>
<evidence type="ECO:0000256" key="1">
    <source>
        <dbReference type="ARBA" id="ARBA00022679"/>
    </source>
</evidence>
<dbReference type="Gene3D" id="3.40.630.30">
    <property type="match status" value="1"/>
</dbReference>
<dbReference type="EC" id="2.3.-.-" evidence="4"/>
<evidence type="ECO:0000313" key="5">
    <source>
        <dbReference type="Proteomes" id="UP001597506"/>
    </source>
</evidence>
<dbReference type="CDD" id="cd04301">
    <property type="entry name" value="NAT_SF"/>
    <property type="match status" value="1"/>
</dbReference>
<evidence type="ECO:0000256" key="2">
    <source>
        <dbReference type="ARBA" id="ARBA00023315"/>
    </source>
</evidence>
<sequence length="167" mass="18608">MQIRILTSNDAENYWNLRLEALKNNPEAFAASYEEAIQRENPIEQTANSLHEGDSYTFGAFSGESLVGVVTLVQEKKMKLRHIANIFAMYVTPSARGTGVAKKLVVAAINQARELGDIEKINLSVVSTNETAKKLYASAGFKAFGVEEKALKINETYYDEEHMVLFL</sequence>
<evidence type="ECO:0000313" key="4">
    <source>
        <dbReference type="EMBL" id="MFD2682038.1"/>
    </source>
</evidence>
<organism evidence="4 5">
    <name type="scientific">Bacillus seohaeanensis</name>
    <dbReference type="NCBI Taxonomy" id="284580"/>
    <lineage>
        <taxon>Bacteria</taxon>
        <taxon>Bacillati</taxon>
        <taxon>Bacillota</taxon>
        <taxon>Bacilli</taxon>
        <taxon>Bacillales</taxon>
        <taxon>Bacillaceae</taxon>
        <taxon>Bacillus</taxon>
    </lineage>
</organism>
<dbReference type="InterPro" id="IPR050832">
    <property type="entry name" value="Bact_Acetyltransf"/>
</dbReference>
<dbReference type="SUPFAM" id="SSF55729">
    <property type="entry name" value="Acyl-CoA N-acyltransferases (Nat)"/>
    <property type="match status" value="1"/>
</dbReference>
<keyword evidence="2 4" id="KW-0012">Acyltransferase</keyword>
<proteinExistence type="predicted"/>
<name>A0ABW5RU35_9BACI</name>
<dbReference type="PANTHER" id="PTHR43877">
    <property type="entry name" value="AMINOALKYLPHOSPHONATE N-ACETYLTRANSFERASE-RELATED-RELATED"/>
    <property type="match status" value="1"/>
</dbReference>
<evidence type="ECO:0000259" key="3">
    <source>
        <dbReference type="PROSITE" id="PS51186"/>
    </source>
</evidence>
<dbReference type="RefSeq" id="WP_377936729.1">
    <property type="nucleotide sequence ID" value="NZ_JBHUMF010000031.1"/>
</dbReference>
<accession>A0ABW5RU35</accession>
<dbReference type="Proteomes" id="UP001597506">
    <property type="component" value="Unassembled WGS sequence"/>
</dbReference>
<dbReference type="EMBL" id="JBHUMF010000031">
    <property type="protein sequence ID" value="MFD2682038.1"/>
    <property type="molecule type" value="Genomic_DNA"/>
</dbReference>
<feature type="domain" description="N-acetyltransferase" evidence="3">
    <location>
        <begin position="1"/>
        <end position="164"/>
    </location>
</feature>
<dbReference type="GO" id="GO:0016746">
    <property type="term" value="F:acyltransferase activity"/>
    <property type="evidence" value="ECO:0007669"/>
    <property type="project" value="UniProtKB-KW"/>
</dbReference>
<dbReference type="InterPro" id="IPR000182">
    <property type="entry name" value="GNAT_dom"/>
</dbReference>
<keyword evidence="1 4" id="KW-0808">Transferase</keyword>
<dbReference type="PROSITE" id="PS51186">
    <property type="entry name" value="GNAT"/>
    <property type="match status" value="1"/>
</dbReference>
<dbReference type="InterPro" id="IPR016181">
    <property type="entry name" value="Acyl_CoA_acyltransferase"/>
</dbReference>
<protein>
    <submittedName>
        <fullName evidence="4">GNAT family N-acetyltransferase</fullName>
        <ecNumber evidence="4">2.3.-.-</ecNumber>
    </submittedName>
</protein>